<feature type="domain" description="Porphobilinogen deaminase N-terminal" evidence="7">
    <location>
        <begin position="6"/>
        <end position="228"/>
    </location>
</feature>
<dbReference type="SUPFAM" id="SSF54782">
    <property type="entry name" value="Porphobilinogen deaminase (hydroxymethylbilane synthase), C-terminal domain"/>
    <property type="match status" value="1"/>
</dbReference>
<dbReference type="InterPro" id="IPR022418">
    <property type="entry name" value="Porphobilinogen_deaminase_C"/>
</dbReference>
<evidence type="ECO:0000256" key="5">
    <source>
        <dbReference type="ARBA" id="ARBA00048169"/>
    </source>
</evidence>
<feature type="domain" description="Porphobilinogen deaminase C-terminal" evidence="8">
    <location>
        <begin position="246"/>
        <end position="311"/>
    </location>
</feature>
<comment type="catalytic activity">
    <reaction evidence="5 6">
        <text>4 porphobilinogen + H2O = hydroxymethylbilane + 4 NH4(+)</text>
        <dbReference type="Rhea" id="RHEA:13185"/>
        <dbReference type="ChEBI" id="CHEBI:15377"/>
        <dbReference type="ChEBI" id="CHEBI:28938"/>
        <dbReference type="ChEBI" id="CHEBI:57845"/>
        <dbReference type="ChEBI" id="CHEBI:58126"/>
        <dbReference type="EC" id="2.5.1.61"/>
    </reaction>
</comment>
<dbReference type="Pfam" id="PF03900">
    <property type="entry name" value="Porphobil_deamC"/>
    <property type="match status" value="1"/>
</dbReference>
<comment type="cofactor">
    <cofactor evidence="6">
        <name>dipyrromethane</name>
        <dbReference type="ChEBI" id="CHEBI:60342"/>
    </cofactor>
    <text evidence="6">Binds 1 dipyrromethane group covalently.</text>
</comment>
<dbReference type="Gene3D" id="3.40.190.10">
    <property type="entry name" value="Periplasmic binding protein-like II"/>
    <property type="match status" value="2"/>
</dbReference>
<dbReference type="InterPro" id="IPR000860">
    <property type="entry name" value="HemC"/>
</dbReference>
<dbReference type="PRINTS" id="PR00151">
    <property type="entry name" value="PORPHBDMNASE"/>
</dbReference>
<dbReference type="GO" id="GO:0005737">
    <property type="term" value="C:cytoplasm"/>
    <property type="evidence" value="ECO:0007669"/>
    <property type="project" value="UniProtKB-UniRule"/>
</dbReference>
<dbReference type="InterPro" id="IPR022417">
    <property type="entry name" value="Porphobilin_deaminase_N"/>
</dbReference>
<evidence type="ECO:0000259" key="8">
    <source>
        <dbReference type="Pfam" id="PF03900"/>
    </source>
</evidence>
<dbReference type="EC" id="2.5.1.61" evidence="6"/>
<comment type="function">
    <text evidence="1 6">Tetrapolymerization of the monopyrrole PBG into the hydroxymethylbilane pre-uroporphyrinogen in several discrete steps.</text>
</comment>
<proteinExistence type="inferred from homology"/>
<comment type="caution">
    <text evidence="9">The sequence shown here is derived from an EMBL/GenBank/DDBJ whole genome shotgun (WGS) entry which is preliminary data.</text>
</comment>
<dbReference type="GO" id="GO:0004418">
    <property type="term" value="F:hydroxymethylbilane synthase activity"/>
    <property type="evidence" value="ECO:0007669"/>
    <property type="project" value="UniProtKB-UniRule"/>
</dbReference>
<dbReference type="CDD" id="cd13647">
    <property type="entry name" value="PBP2_PBGD_2"/>
    <property type="match status" value="1"/>
</dbReference>
<dbReference type="Gene3D" id="3.30.160.40">
    <property type="entry name" value="Porphobilinogen deaminase, C-terminal domain"/>
    <property type="match status" value="1"/>
</dbReference>
<dbReference type="NCBIfam" id="TIGR00212">
    <property type="entry name" value="hemC"/>
    <property type="match status" value="1"/>
</dbReference>
<evidence type="ECO:0000256" key="6">
    <source>
        <dbReference type="HAMAP-Rule" id="MF_00260"/>
    </source>
</evidence>
<dbReference type="HAMAP" id="MF_00260">
    <property type="entry name" value="Porphobil_deam"/>
    <property type="match status" value="1"/>
</dbReference>
<feature type="modified residue" description="S-(dipyrrolylmethanemethyl)cysteine" evidence="6">
    <location>
        <position position="263"/>
    </location>
</feature>
<reference evidence="9" key="2">
    <citation type="submission" date="2021-04" db="EMBL/GenBank/DDBJ databases">
        <authorList>
            <person name="Gilroy R."/>
        </authorList>
    </citation>
    <scope>NUCLEOTIDE SEQUENCE</scope>
    <source>
        <strain evidence="9">CHK198-12963</strain>
    </source>
</reference>
<accession>A0A9D2TF83</accession>
<keyword evidence="3 6" id="KW-0808">Transferase</keyword>
<sequence>MNENRLIIGTRRSALALRQTEIAAKLLRELEPGLQIQMETFHTTGDRILEKPLQEFGGKGVFVTELEQAILEGRVDLAVHSAKDMPMELEPGLEIVGVPKREDPRDVLVTRKGDFLEGRLQGSFPIIRETVGLSGRVLQIGTSSPRRKLQMEQMGGLDQGQILCRTLRGNVQTRLEKLLEGGYDGIILAAAGLKRLGLLEDERFSFCFLDPKEFVPAGGQGILAIEGKPGTRAAALCHEISDEDSWLCLQAERSVLDMLGAGCHEPIGVYCEAGPEKICIRAVGQKNGRFRRVCLEGKRRQAEELARETARLLVRLE</sequence>
<name>A0A9D2TF83_9FIRM</name>
<dbReference type="Pfam" id="PF01379">
    <property type="entry name" value="Porphobil_deam"/>
    <property type="match status" value="1"/>
</dbReference>
<dbReference type="SUPFAM" id="SSF53850">
    <property type="entry name" value="Periplasmic binding protein-like II"/>
    <property type="match status" value="1"/>
</dbReference>
<dbReference type="PANTHER" id="PTHR11557:SF0">
    <property type="entry name" value="PORPHOBILINOGEN DEAMINASE"/>
    <property type="match status" value="1"/>
</dbReference>
<organism evidence="9 10">
    <name type="scientific">Candidatus Enterocloster excrementigallinarum</name>
    <dbReference type="NCBI Taxonomy" id="2838558"/>
    <lineage>
        <taxon>Bacteria</taxon>
        <taxon>Bacillati</taxon>
        <taxon>Bacillota</taxon>
        <taxon>Clostridia</taxon>
        <taxon>Lachnospirales</taxon>
        <taxon>Lachnospiraceae</taxon>
        <taxon>Enterocloster</taxon>
    </lineage>
</organism>
<comment type="miscellaneous">
    <text evidence="6">The porphobilinogen subunits are added to the dipyrromethane group.</text>
</comment>
<dbReference type="PIRSF" id="PIRSF001438">
    <property type="entry name" value="4pyrrol_synth_OHMeBilane_synth"/>
    <property type="match status" value="1"/>
</dbReference>
<dbReference type="GO" id="GO:0006782">
    <property type="term" value="P:protoporphyrinogen IX biosynthetic process"/>
    <property type="evidence" value="ECO:0007669"/>
    <property type="project" value="UniProtKB-UniRule"/>
</dbReference>
<protein>
    <recommendedName>
        <fullName evidence="6">Porphobilinogen deaminase</fullName>
        <shortName evidence="6">PBG</shortName>
        <ecNumber evidence="6">2.5.1.61</ecNumber>
    </recommendedName>
    <alternativeName>
        <fullName evidence="6">Hydroxymethylbilane synthase</fullName>
        <shortName evidence="6">HMBS</shortName>
    </alternativeName>
    <alternativeName>
        <fullName evidence="6">Pre-uroporphyrinogen synthase</fullName>
    </alternativeName>
</protein>
<dbReference type="Proteomes" id="UP000823863">
    <property type="component" value="Unassembled WGS sequence"/>
</dbReference>
<comment type="similarity">
    <text evidence="2 6">Belongs to the HMBS family.</text>
</comment>
<evidence type="ECO:0000313" key="10">
    <source>
        <dbReference type="Proteomes" id="UP000823863"/>
    </source>
</evidence>
<evidence type="ECO:0000256" key="1">
    <source>
        <dbReference type="ARBA" id="ARBA00002869"/>
    </source>
</evidence>
<keyword evidence="4 6" id="KW-0627">Porphyrin biosynthesis</keyword>
<evidence type="ECO:0000313" key="9">
    <source>
        <dbReference type="EMBL" id="HJC66598.1"/>
    </source>
</evidence>
<evidence type="ECO:0000256" key="4">
    <source>
        <dbReference type="ARBA" id="ARBA00023244"/>
    </source>
</evidence>
<evidence type="ECO:0000259" key="7">
    <source>
        <dbReference type="Pfam" id="PF01379"/>
    </source>
</evidence>
<dbReference type="PANTHER" id="PTHR11557">
    <property type="entry name" value="PORPHOBILINOGEN DEAMINASE"/>
    <property type="match status" value="1"/>
</dbReference>
<gene>
    <name evidence="6 9" type="primary">hemC</name>
    <name evidence="9" type="ORF">H9931_07765</name>
</gene>
<dbReference type="EMBL" id="DWWB01000042">
    <property type="protein sequence ID" value="HJC66598.1"/>
    <property type="molecule type" value="Genomic_DNA"/>
</dbReference>
<reference evidence="9" key="1">
    <citation type="journal article" date="2021" name="PeerJ">
        <title>Extensive microbial diversity within the chicken gut microbiome revealed by metagenomics and culture.</title>
        <authorList>
            <person name="Gilroy R."/>
            <person name="Ravi A."/>
            <person name="Getino M."/>
            <person name="Pursley I."/>
            <person name="Horton D.L."/>
            <person name="Alikhan N.F."/>
            <person name="Baker D."/>
            <person name="Gharbi K."/>
            <person name="Hall N."/>
            <person name="Watson M."/>
            <person name="Adriaenssens E.M."/>
            <person name="Foster-Nyarko E."/>
            <person name="Jarju S."/>
            <person name="Secka A."/>
            <person name="Antonio M."/>
            <person name="Oren A."/>
            <person name="Chaudhuri R.R."/>
            <person name="La Ragione R."/>
            <person name="Hildebrand F."/>
            <person name="Pallen M.J."/>
        </authorList>
    </citation>
    <scope>NUCLEOTIDE SEQUENCE</scope>
    <source>
        <strain evidence="9">CHK198-12963</strain>
    </source>
</reference>
<dbReference type="InterPro" id="IPR036803">
    <property type="entry name" value="Porphobilinogen_deaminase_C_sf"/>
</dbReference>
<comment type="subunit">
    <text evidence="6">Monomer.</text>
</comment>
<dbReference type="AlphaFoldDB" id="A0A9D2TF83"/>
<evidence type="ECO:0000256" key="2">
    <source>
        <dbReference type="ARBA" id="ARBA00005638"/>
    </source>
</evidence>
<evidence type="ECO:0000256" key="3">
    <source>
        <dbReference type="ARBA" id="ARBA00022679"/>
    </source>
</evidence>